<evidence type="ECO:0000256" key="2">
    <source>
        <dbReference type="ARBA" id="ARBA00004141"/>
    </source>
</evidence>
<feature type="transmembrane region" description="Helical" evidence="9">
    <location>
        <begin position="213"/>
        <end position="231"/>
    </location>
</feature>
<comment type="function">
    <text evidence="1">Transports S-adenosylmethionine.</text>
</comment>
<dbReference type="STRING" id="86105.NF27_DT00440"/>
<keyword evidence="6" id="KW-0029">Amino-acid transport</keyword>
<dbReference type="SUPFAM" id="SSF103481">
    <property type="entry name" value="Multidrug resistance efflux transporter EmrE"/>
    <property type="match status" value="2"/>
</dbReference>
<feature type="transmembrane region" description="Helical" evidence="9">
    <location>
        <begin position="106"/>
        <end position="123"/>
    </location>
</feature>
<evidence type="ECO:0000256" key="6">
    <source>
        <dbReference type="ARBA" id="ARBA00022970"/>
    </source>
</evidence>
<dbReference type="PANTHER" id="PTHR22911">
    <property type="entry name" value="ACYL-MALONYL CONDENSING ENZYME-RELATED"/>
    <property type="match status" value="1"/>
</dbReference>
<keyword evidence="8 9" id="KW-0472">Membrane</keyword>
<evidence type="ECO:0000256" key="9">
    <source>
        <dbReference type="SAM" id="Phobius"/>
    </source>
</evidence>
<dbReference type="AlphaFoldDB" id="A0A0C1QZ38"/>
<feature type="transmembrane region" description="Helical" evidence="9">
    <location>
        <begin position="243"/>
        <end position="260"/>
    </location>
</feature>
<dbReference type="InterPro" id="IPR037185">
    <property type="entry name" value="EmrE-like"/>
</dbReference>
<feature type="transmembrane region" description="Helical" evidence="9">
    <location>
        <begin position="129"/>
        <end position="151"/>
    </location>
</feature>
<organism evidence="11 12">
    <name type="scientific">Candidatus Jidaibacter acanthamoebae</name>
    <dbReference type="NCBI Taxonomy" id="86105"/>
    <lineage>
        <taxon>Bacteria</taxon>
        <taxon>Pseudomonadati</taxon>
        <taxon>Pseudomonadota</taxon>
        <taxon>Alphaproteobacteria</taxon>
        <taxon>Rickettsiales</taxon>
        <taxon>Candidatus Midichloriaceae</taxon>
        <taxon>Candidatus Jidaibacter</taxon>
    </lineage>
</organism>
<dbReference type="PANTHER" id="PTHR22911:SF6">
    <property type="entry name" value="SOLUTE CARRIER FAMILY 35 MEMBER G1"/>
    <property type="match status" value="1"/>
</dbReference>
<sequence>MSLAFWMSYIINAAKVDLIEFCKTMTQIDSLVENKQKNLTYLLGVLWFIMNLVASVFNDVIVKFVGLRLPFAEVAFFRFFFGTLSLVPLILYYGKSSLKTSRINVHIIRGVILFFAISMWSWGVNTVPITVVTIMGFTIPMFVLVLAPLFLKEKVSQELWLATLIGFVGVYVTLNPHHVSFNPYSLVLVLAALMFASLDIINKKFVVQETMIGMLFYSALVTTLLGAYPAYKVWVEPTAKEVLLLALLGVGSNLILYFILKAFTLVNASSLSPYRYLELVFSASIGYLLFAEVPHATTLIGCAIIVPANFYIAYCNIKARK</sequence>
<feature type="transmembrane region" description="Helical" evidence="9">
    <location>
        <begin position="296"/>
        <end position="317"/>
    </location>
</feature>
<name>A0A0C1QZ38_9RICK</name>
<keyword evidence="12" id="KW-1185">Reference proteome</keyword>
<dbReference type="GO" id="GO:0006865">
    <property type="term" value="P:amino acid transport"/>
    <property type="evidence" value="ECO:0007669"/>
    <property type="project" value="UniProtKB-KW"/>
</dbReference>
<dbReference type="EMBL" id="JSWE01000096">
    <property type="protein sequence ID" value="KIE05270.1"/>
    <property type="molecule type" value="Genomic_DNA"/>
</dbReference>
<feature type="transmembrane region" description="Helical" evidence="9">
    <location>
        <begin position="181"/>
        <end position="201"/>
    </location>
</feature>
<feature type="transmembrane region" description="Helical" evidence="9">
    <location>
        <begin position="158"/>
        <end position="175"/>
    </location>
</feature>
<evidence type="ECO:0000256" key="5">
    <source>
        <dbReference type="ARBA" id="ARBA00022692"/>
    </source>
</evidence>
<evidence type="ECO:0000256" key="4">
    <source>
        <dbReference type="ARBA" id="ARBA00019341"/>
    </source>
</evidence>
<evidence type="ECO:0000259" key="10">
    <source>
        <dbReference type="Pfam" id="PF00892"/>
    </source>
</evidence>
<feature type="transmembrane region" description="Helical" evidence="9">
    <location>
        <begin position="77"/>
        <end position="94"/>
    </location>
</feature>
<feature type="transmembrane region" description="Helical" evidence="9">
    <location>
        <begin position="272"/>
        <end position="290"/>
    </location>
</feature>
<evidence type="ECO:0000313" key="11">
    <source>
        <dbReference type="EMBL" id="KIE05270.1"/>
    </source>
</evidence>
<evidence type="ECO:0000313" key="12">
    <source>
        <dbReference type="Proteomes" id="UP000031258"/>
    </source>
</evidence>
<reference evidence="11 12" key="1">
    <citation type="submission" date="2014-11" db="EMBL/GenBank/DDBJ databases">
        <title>A Rickettsiales Symbiont of Amoebae With Ancient Features.</title>
        <authorList>
            <person name="Schulz F."/>
            <person name="Martijn J."/>
            <person name="Wascher F."/>
            <person name="Kostanjsek R."/>
            <person name="Ettema T.J."/>
            <person name="Horn M."/>
        </authorList>
    </citation>
    <scope>NUCLEOTIDE SEQUENCE [LARGE SCALE GENOMIC DNA]</scope>
    <source>
        <strain evidence="11 12">UWC36</strain>
    </source>
</reference>
<keyword evidence="6" id="KW-0813">Transport</keyword>
<gene>
    <name evidence="11" type="primary">sam_2</name>
    <name evidence="11" type="ORF">NF27_DT00440</name>
</gene>
<evidence type="ECO:0000256" key="7">
    <source>
        <dbReference type="ARBA" id="ARBA00022989"/>
    </source>
</evidence>
<dbReference type="Proteomes" id="UP000031258">
    <property type="component" value="Unassembled WGS sequence"/>
</dbReference>
<comment type="subcellular location">
    <subcellularLocation>
        <location evidence="2">Membrane</location>
        <topology evidence="2">Multi-pass membrane protein</topology>
    </subcellularLocation>
</comment>
<keyword evidence="7 9" id="KW-1133">Transmembrane helix</keyword>
<feature type="domain" description="EamA" evidence="10">
    <location>
        <begin position="43"/>
        <end position="174"/>
    </location>
</feature>
<proteinExistence type="inferred from homology"/>
<feature type="domain" description="EamA" evidence="10">
    <location>
        <begin position="186"/>
        <end position="308"/>
    </location>
</feature>
<evidence type="ECO:0000256" key="1">
    <source>
        <dbReference type="ARBA" id="ARBA00004028"/>
    </source>
</evidence>
<dbReference type="GO" id="GO:0016020">
    <property type="term" value="C:membrane"/>
    <property type="evidence" value="ECO:0007669"/>
    <property type="project" value="UniProtKB-SubCell"/>
</dbReference>
<comment type="caution">
    <text evidence="11">The sequence shown here is derived from an EMBL/GenBank/DDBJ whole genome shotgun (WGS) entry which is preliminary data.</text>
</comment>
<feature type="transmembrane region" description="Helical" evidence="9">
    <location>
        <begin position="39"/>
        <end position="57"/>
    </location>
</feature>
<accession>A0A0C1QZ38</accession>
<dbReference type="InterPro" id="IPR000620">
    <property type="entry name" value="EamA_dom"/>
</dbReference>
<evidence type="ECO:0000256" key="8">
    <source>
        <dbReference type="ARBA" id="ARBA00023136"/>
    </source>
</evidence>
<comment type="similarity">
    <text evidence="3">Belongs to the drug/metabolite transporter (DMT) superfamily. 10 TMS drug/metabolite exporter (DME) (TC 2.A.7.3) family.</text>
</comment>
<keyword evidence="5 9" id="KW-0812">Transmembrane</keyword>
<protein>
    <recommendedName>
        <fullName evidence="4">S-adenosylmethionine uptake transporter</fullName>
    </recommendedName>
</protein>
<dbReference type="Pfam" id="PF00892">
    <property type="entry name" value="EamA"/>
    <property type="match status" value="2"/>
</dbReference>
<evidence type="ECO:0000256" key="3">
    <source>
        <dbReference type="ARBA" id="ARBA00009853"/>
    </source>
</evidence>